<evidence type="ECO:0000256" key="3">
    <source>
        <dbReference type="PROSITE-ProRule" id="PRU00169"/>
    </source>
</evidence>
<dbReference type="PROSITE" id="PS50110">
    <property type="entry name" value="RESPONSE_REGULATORY"/>
    <property type="match status" value="1"/>
</dbReference>
<dbReference type="PANTHER" id="PTHR45566:SF1">
    <property type="entry name" value="HTH-TYPE TRANSCRIPTIONAL REGULATOR YHJB-RELATED"/>
    <property type="match status" value="1"/>
</dbReference>
<dbReference type="SUPFAM" id="SSF52172">
    <property type="entry name" value="CheY-like"/>
    <property type="match status" value="1"/>
</dbReference>
<dbReference type="PANTHER" id="PTHR45566">
    <property type="entry name" value="HTH-TYPE TRANSCRIPTIONAL REGULATOR YHJB-RELATED"/>
    <property type="match status" value="1"/>
</dbReference>
<dbReference type="Gene3D" id="3.40.50.2300">
    <property type="match status" value="1"/>
</dbReference>
<dbReference type="EMBL" id="SJDL01000003">
    <property type="protein sequence ID" value="TBW58887.1"/>
    <property type="molecule type" value="Genomic_DNA"/>
</dbReference>
<proteinExistence type="predicted"/>
<accession>A0ABY1ZQ87</accession>
<dbReference type="InterPro" id="IPR011006">
    <property type="entry name" value="CheY-like_superfamily"/>
</dbReference>
<feature type="domain" description="Response regulatory" evidence="5">
    <location>
        <begin position="20"/>
        <end position="137"/>
    </location>
</feature>
<dbReference type="Pfam" id="PF00072">
    <property type="entry name" value="Response_reg"/>
    <property type="match status" value="1"/>
</dbReference>
<dbReference type="InterPro" id="IPR001789">
    <property type="entry name" value="Sig_transdc_resp-reg_receiver"/>
</dbReference>
<name>A0ABY1ZQ87_9GAMM</name>
<dbReference type="SUPFAM" id="SSF46894">
    <property type="entry name" value="C-terminal effector domain of the bipartite response regulators"/>
    <property type="match status" value="1"/>
</dbReference>
<dbReference type="PROSITE" id="PS50043">
    <property type="entry name" value="HTH_LUXR_2"/>
    <property type="match status" value="1"/>
</dbReference>
<dbReference type="Proteomes" id="UP000313645">
    <property type="component" value="Unassembled WGS sequence"/>
</dbReference>
<evidence type="ECO:0000259" key="5">
    <source>
        <dbReference type="PROSITE" id="PS50110"/>
    </source>
</evidence>
<evidence type="ECO:0000259" key="4">
    <source>
        <dbReference type="PROSITE" id="PS50043"/>
    </source>
</evidence>
<sequence length="230" mass="24672">MTQISDGAGIRQSTEPMVGHILIVDDHPLFSNGLGDLLLRERLAGRIDHARNLDEAQQRLSAAPGIDLVLLDLRLPQEGGLALMPFLASAGLPIPVIVISSAEDEGTVRAVQAAGVQGFLPKSAGRRQLVRVIRAVARGETAFPDRQPPAVSPSGLTPRQQQVLTLLAEGLPNKRICQVLDLTEHTVKTHVKAVFQQLGVHNRTECVALARSLGLISDRLGVLDADQRSP</sequence>
<keyword evidence="1 3" id="KW-0597">Phosphoprotein</keyword>
<evidence type="ECO:0000256" key="2">
    <source>
        <dbReference type="ARBA" id="ARBA00023125"/>
    </source>
</evidence>
<keyword evidence="2" id="KW-0238">DNA-binding</keyword>
<dbReference type="InterPro" id="IPR036388">
    <property type="entry name" value="WH-like_DNA-bd_sf"/>
</dbReference>
<evidence type="ECO:0000313" key="6">
    <source>
        <dbReference type="EMBL" id="TBW58887.1"/>
    </source>
</evidence>
<organism evidence="6 7">
    <name type="scientific">Marinobacter halodurans</name>
    <dbReference type="NCBI Taxonomy" id="2528979"/>
    <lineage>
        <taxon>Bacteria</taxon>
        <taxon>Pseudomonadati</taxon>
        <taxon>Pseudomonadota</taxon>
        <taxon>Gammaproteobacteria</taxon>
        <taxon>Pseudomonadales</taxon>
        <taxon>Marinobacteraceae</taxon>
        <taxon>Marinobacter</taxon>
    </lineage>
</organism>
<comment type="caution">
    <text evidence="6">The sequence shown here is derived from an EMBL/GenBank/DDBJ whole genome shotgun (WGS) entry which is preliminary data.</text>
</comment>
<protein>
    <submittedName>
        <fullName evidence="6">Response regulator transcription factor</fullName>
    </submittedName>
</protein>
<dbReference type="InterPro" id="IPR000792">
    <property type="entry name" value="Tscrpt_reg_LuxR_C"/>
</dbReference>
<gene>
    <name evidence="6" type="ORF">EZI54_03170</name>
</gene>
<dbReference type="Pfam" id="PF00196">
    <property type="entry name" value="GerE"/>
    <property type="match status" value="1"/>
</dbReference>
<dbReference type="RefSeq" id="WP_131478951.1">
    <property type="nucleotide sequence ID" value="NZ_SJDL01000003.1"/>
</dbReference>
<dbReference type="Gene3D" id="1.10.10.10">
    <property type="entry name" value="Winged helix-like DNA-binding domain superfamily/Winged helix DNA-binding domain"/>
    <property type="match status" value="1"/>
</dbReference>
<feature type="modified residue" description="4-aspartylphosphate" evidence="3">
    <location>
        <position position="72"/>
    </location>
</feature>
<dbReference type="InterPro" id="IPR016032">
    <property type="entry name" value="Sig_transdc_resp-reg_C-effctor"/>
</dbReference>
<dbReference type="InterPro" id="IPR058245">
    <property type="entry name" value="NreC/VraR/RcsB-like_REC"/>
</dbReference>
<keyword evidence="7" id="KW-1185">Reference proteome</keyword>
<dbReference type="CDD" id="cd06170">
    <property type="entry name" value="LuxR_C_like"/>
    <property type="match status" value="1"/>
</dbReference>
<dbReference type="InterPro" id="IPR051015">
    <property type="entry name" value="EvgA-like"/>
</dbReference>
<feature type="domain" description="HTH luxR-type" evidence="4">
    <location>
        <begin position="149"/>
        <end position="214"/>
    </location>
</feature>
<reference evidence="6 7" key="1">
    <citation type="submission" date="2019-02" db="EMBL/GenBank/DDBJ databases">
        <title>Marinobacter halodurans sp. nov., a marine bacterium isolated from sea tidal flat.</title>
        <authorList>
            <person name="Yoo Y."/>
            <person name="Lee D.W."/>
            <person name="Kim B.S."/>
            <person name="Kim J.-J."/>
        </authorList>
    </citation>
    <scope>NUCLEOTIDE SEQUENCE [LARGE SCALE GENOMIC DNA]</scope>
    <source>
        <strain evidence="6 7">YJ-S3-2</strain>
    </source>
</reference>
<evidence type="ECO:0000256" key="1">
    <source>
        <dbReference type="ARBA" id="ARBA00022553"/>
    </source>
</evidence>
<evidence type="ECO:0000313" key="7">
    <source>
        <dbReference type="Proteomes" id="UP000313645"/>
    </source>
</evidence>
<dbReference type="SMART" id="SM00448">
    <property type="entry name" value="REC"/>
    <property type="match status" value="1"/>
</dbReference>
<dbReference type="CDD" id="cd17535">
    <property type="entry name" value="REC_NarL-like"/>
    <property type="match status" value="1"/>
</dbReference>
<dbReference type="SMART" id="SM00421">
    <property type="entry name" value="HTH_LUXR"/>
    <property type="match status" value="1"/>
</dbReference>
<dbReference type="PRINTS" id="PR00038">
    <property type="entry name" value="HTHLUXR"/>
</dbReference>